<dbReference type="GO" id="GO:0005524">
    <property type="term" value="F:ATP binding"/>
    <property type="evidence" value="ECO:0007669"/>
    <property type="project" value="InterPro"/>
</dbReference>
<keyword evidence="3" id="KW-0732">Signal</keyword>
<evidence type="ECO:0000313" key="8">
    <source>
        <dbReference type="Proteomes" id="UP000257109"/>
    </source>
</evidence>
<comment type="caution">
    <text evidence="7">The sequence shown here is derived from an EMBL/GenBank/DDBJ whole genome shotgun (WGS) entry which is preliminary data.</text>
</comment>
<evidence type="ECO:0000256" key="4">
    <source>
        <dbReference type="ARBA" id="ARBA00022989"/>
    </source>
</evidence>
<sequence length="119" mass="13599">MAPEWILNLAITSKVDVYSYGIVLLEMITGKSPTSSVQNIDGQDSYNGRLVSWVREKRSVTSWLEDIIDPAVKRNYDECKMDRLAKVALKCVEEDKDARPTMSQVIDMLQSQESDSQYY</sequence>
<keyword evidence="2" id="KW-0812">Transmembrane</keyword>
<evidence type="ECO:0000256" key="3">
    <source>
        <dbReference type="ARBA" id="ARBA00022729"/>
    </source>
</evidence>
<dbReference type="Proteomes" id="UP000257109">
    <property type="component" value="Unassembled WGS sequence"/>
</dbReference>
<proteinExistence type="predicted"/>
<name>A0A371I3M5_MUCPR</name>
<keyword evidence="8" id="KW-1185">Reference proteome</keyword>
<dbReference type="EMBL" id="QJKJ01000997">
    <property type="protein sequence ID" value="RDY09641.1"/>
    <property type="molecule type" value="Genomic_DNA"/>
</dbReference>
<dbReference type="OrthoDB" id="1429047at2759"/>
<comment type="subcellular location">
    <subcellularLocation>
        <location evidence="1">Membrane</location>
        <topology evidence="1">Single-pass membrane protein</topology>
    </subcellularLocation>
</comment>
<dbReference type="Gene3D" id="1.10.510.10">
    <property type="entry name" value="Transferase(Phosphotransferase) domain 1"/>
    <property type="match status" value="1"/>
</dbReference>
<dbReference type="GO" id="GO:0004672">
    <property type="term" value="F:protein kinase activity"/>
    <property type="evidence" value="ECO:0007669"/>
    <property type="project" value="InterPro"/>
</dbReference>
<reference evidence="7" key="1">
    <citation type="submission" date="2018-05" db="EMBL/GenBank/DDBJ databases">
        <title>Draft genome of Mucuna pruriens seed.</title>
        <authorList>
            <person name="Nnadi N.E."/>
            <person name="Vos R."/>
            <person name="Hasami M.H."/>
            <person name="Devisetty U.K."/>
            <person name="Aguiy J.C."/>
        </authorList>
    </citation>
    <scope>NUCLEOTIDE SEQUENCE [LARGE SCALE GENOMIC DNA]</scope>
    <source>
        <strain evidence="7">JCA_2017</strain>
    </source>
</reference>
<organism evidence="7 8">
    <name type="scientific">Mucuna pruriens</name>
    <name type="common">Velvet bean</name>
    <name type="synonym">Dolichos pruriens</name>
    <dbReference type="NCBI Taxonomy" id="157652"/>
    <lineage>
        <taxon>Eukaryota</taxon>
        <taxon>Viridiplantae</taxon>
        <taxon>Streptophyta</taxon>
        <taxon>Embryophyta</taxon>
        <taxon>Tracheophyta</taxon>
        <taxon>Spermatophyta</taxon>
        <taxon>Magnoliopsida</taxon>
        <taxon>eudicotyledons</taxon>
        <taxon>Gunneridae</taxon>
        <taxon>Pentapetalae</taxon>
        <taxon>rosids</taxon>
        <taxon>fabids</taxon>
        <taxon>Fabales</taxon>
        <taxon>Fabaceae</taxon>
        <taxon>Papilionoideae</taxon>
        <taxon>50 kb inversion clade</taxon>
        <taxon>NPAAA clade</taxon>
        <taxon>indigoferoid/millettioid clade</taxon>
        <taxon>Phaseoleae</taxon>
        <taxon>Mucuna</taxon>
    </lineage>
</organism>
<dbReference type="InterPro" id="IPR011009">
    <property type="entry name" value="Kinase-like_dom_sf"/>
</dbReference>
<evidence type="ECO:0000256" key="2">
    <source>
        <dbReference type="ARBA" id="ARBA00022692"/>
    </source>
</evidence>
<dbReference type="PROSITE" id="PS50011">
    <property type="entry name" value="PROTEIN_KINASE_DOM"/>
    <property type="match status" value="1"/>
</dbReference>
<dbReference type="InterPro" id="IPR000719">
    <property type="entry name" value="Prot_kinase_dom"/>
</dbReference>
<feature type="domain" description="Protein kinase" evidence="6">
    <location>
        <begin position="1"/>
        <end position="119"/>
    </location>
</feature>
<keyword evidence="5" id="KW-0472">Membrane</keyword>
<keyword evidence="4" id="KW-1133">Transmembrane helix</keyword>
<gene>
    <name evidence="7" type="primary">CRK21</name>
    <name evidence="7" type="ORF">CR513_05961</name>
</gene>
<dbReference type="SUPFAM" id="SSF56112">
    <property type="entry name" value="Protein kinase-like (PK-like)"/>
    <property type="match status" value="1"/>
</dbReference>
<dbReference type="Pfam" id="PF00069">
    <property type="entry name" value="Pkinase"/>
    <property type="match status" value="1"/>
</dbReference>
<evidence type="ECO:0000313" key="7">
    <source>
        <dbReference type="EMBL" id="RDY09641.1"/>
    </source>
</evidence>
<accession>A0A371I3M5</accession>
<evidence type="ECO:0000256" key="5">
    <source>
        <dbReference type="ARBA" id="ARBA00023136"/>
    </source>
</evidence>
<feature type="non-terminal residue" evidence="7">
    <location>
        <position position="119"/>
    </location>
</feature>
<dbReference type="AlphaFoldDB" id="A0A371I3M5"/>
<dbReference type="PANTHER" id="PTHR47974">
    <property type="entry name" value="OS07G0415500 PROTEIN"/>
    <property type="match status" value="1"/>
</dbReference>
<dbReference type="GO" id="GO:0016020">
    <property type="term" value="C:membrane"/>
    <property type="evidence" value="ECO:0007669"/>
    <property type="project" value="UniProtKB-SubCell"/>
</dbReference>
<evidence type="ECO:0000259" key="6">
    <source>
        <dbReference type="PROSITE" id="PS50011"/>
    </source>
</evidence>
<protein>
    <submittedName>
        <fullName evidence="7">Cysteine-rich receptor-like protein kinase 21</fullName>
    </submittedName>
</protein>
<evidence type="ECO:0000256" key="1">
    <source>
        <dbReference type="ARBA" id="ARBA00004167"/>
    </source>
</evidence>
<dbReference type="PANTHER" id="PTHR47974:SF3">
    <property type="entry name" value="RECEPTOR-LIKE SERINE_THREONINE-PROTEIN KINASE"/>
    <property type="match status" value="1"/>
</dbReference>